<proteinExistence type="predicted"/>
<evidence type="ECO:0000313" key="2">
    <source>
        <dbReference type="Proteomes" id="UP000789739"/>
    </source>
</evidence>
<keyword evidence="2" id="KW-1185">Reference proteome</keyword>
<dbReference type="EMBL" id="CAJVPI010000030">
    <property type="protein sequence ID" value="CAG8461158.1"/>
    <property type="molecule type" value="Genomic_DNA"/>
</dbReference>
<gene>
    <name evidence="1" type="ORF">PBRASI_LOCUS586</name>
</gene>
<comment type="caution">
    <text evidence="1">The sequence shown here is derived from an EMBL/GenBank/DDBJ whole genome shotgun (WGS) entry which is preliminary data.</text>
</comment>
<accession>A0A9N8YWX2</accession>
<name>A0A9N8YWX2_9GLOM</name>
<sequence length="199" mass="21869">MSTIQKITTYPPPYWSISNASGGIQVNPADNYLNYKVVNAQQSNEWAFVSVLNNLSTKAGAFIIFRIRVNAIQNAFEAKLSLCPYGESGATGPPPRGVILRYFAGSFNYQWYDTSGNFQQLSASNIRDDGAWHTIVMGLNPQSVTLLENSSYKFTWNVNVPDIVNPTFDMAISDVGSSLDIDIGDVLVIPSKVDDNISD</sequence>
<dbReference type="Proteomes" id="UP000789739">
    <property type="component" value="Unassembled WGS sequence"/>
</dbReference>
<reference evidence="1" key="1">
    <citation type="submission" date="2021-06" db="EMBL/GenBank/DDBJ databases">
        <authorList>
            <person name="Kallberg Y."/>
            <person name="Tangrot J."/>
            <person name="Rosling A."/>
        </authorList>
    </citation>
    <scope>NUCLEOTIDE SEQUENCE</scope>
    <source>
        <strain evidence="1">BR232B</strain>
    </source>
</reference>
<evidence type="ECO:0000313" key="1">
    <source>
        <dbReference type="EMBL" id="CAG8461158.1"/>
    </source>
</evidence>
<dbReference type="OrthoDB" id="2391447at2759"/>
<protein>
    <submittedName>
        <fullName evidence="1">7502_t:CDS:1</fullName>
    </submittedName>
</protein>
<organism evidence="1 2">
    <name type="scientific">Paraglomus brasilianum</name>
    <dbReference type="NCBI Taxonomy" id="144538"/>
    <lineage>
        <taxon>Eukaryota</taxon>
        <taxon>Fungi</taxon>
        <taxon>Fungi incertae sedis</taxon>
        <taxon>Mucoromycota</taxon>
        <taxon>Glomeromycotina</taxon>
        <taxon>Glomeromycetes</taxon>
        <taxon>Paraglomerales</taxon>
        <taxon>Paraglomeraceae</taxon>
        <taxon>Paraglomus</taxon>
    </lineage>
</organism>
<dbReference type="AlphaFoldDB" id="A0A9N8YWX2"/>